<protein>
    <submittedName>
        <fullName evidence="2">Uncharacterized protein</fullName>
    </submittedName>
</protein>
<feature type="signal peptide" evidence="1">
    <location>
        <begin position="1"/>
        <end position="18"/>
    </location>
</feature>
<gene>
    <name evidence="2" type="ORF">Pan153_08400</name>
</gene>
<accession>A0A518FIP9</accession>
<evidence type="ECO:0000256" key="1">
    <source>
        <dbReference type="SAM" id="SignalP"/>
    </source>
</evidence>
<organism evidence="2 3">
    <name type="scientific">Gimesia panareensis</name>
    <dbReference type="NCBI Taxonomy" id="2527978"/>
    <lineage>
        <taxon>Bacteria</taxon>
        <taxon>Pseudomonadati</taxon>
        <taxon>Planctomycetota</taxon>
        <taxon>Planctomycetia</taxon>
        <taxon>Planctomycetales</taxon>
        <taxon>Planctomycetaceae</taxon>
        <taxon>Gimesia</taxon>
    </lineage>
</organism>
<sequence length="236" mass="26716" precursor="true">MYRFLFITLFLLPVSAQAEPHTIIQVVGNHYVSPEDFAAELKDRDSGITREEIDTKYRNFLEEIRSEQRGQMMILKELINRHKLKAVYVEDVTERNAKEFLRLIQSVKNGAAIQRVSSDFVELGAAGRLVVSGELQMILPADDSAAFEASNPARSGGPLEFAKKVEFDKKANERREDAIVRNLMKAKGVAVILLGEDHNLRDNMLQLGVSSKYEKTGTVNVKGSRWEPLRKRQLVD</sequence>
<name>A0A518FIP9_9PLAN</name>
<feature type="chain" id="PRO_5021767555" evidence="1">
    <location>
        <begin position="19"/>
        <end position="236"/>
    </location>
</feature>
<dbReference type="Proteomes" id="UP000320839">
    <property type="component" value="Chromosome"/>
</dbReference>
<dbReference type="AlphaFoldDB" id="A0A518FIP9"/>
<reference evidence="2 3" key="1">
    <citation type="submission" date="2019-02" db="EMBL/GenBank/DDBJ databases">
        <title>Deep-cultivation of Planctomycetes and their phenomic and genomic characterization uncovers novel biology.</title>
        <authorList>
            <person name="Wiegand S."/>
            <person name="Jogler M."/>
            <person name="Boedeker C."/>
            <person name="Pinto D."/>
            <person name="Vollmers J."/>
            <person name="Rivas-Marin E."/>
            <person name="Kohn T."/>
            <person name="Peeters S.H."/>
            <person name="Heuer A."/>
            <person name="Rast P."/>
            <person name="Oberbeckmann S."/>
            <person name="Bunk B."/>
            <person name="Jeske O."/>
            <person name="Meyerdierks A."/>
            <person name="Storesund J.E."/>
            <person name="Kallscheuer N."/>
            <person name="Luecker S."/>
            <person name="Lage O.M."/>
            <person name="Pohl T."/>
            <person name="Merkel B.J."/>
            <person name="Hornburger P."/>
            <person name="Mueller R.-W."/>
            <person name="Bruemmer F."/>
            <person name="Labrenz M."/>
            <person name="Spormann A.M."/>
            <person name="Op den Camp H."/>
            <person name="Overmann J."/>
            <person name="Amann R."/>
            <person name="Jetten M.S.M."/>
            <person name="Mascher T."/>
            <person name="Medema M.H."/>
            <person name="Devos D.P."/>
            <person name="Kaster A.-K."/>
            <person name="Ovreas L."/>
            <person name="Rohde M."/>
            <person name="Galperin M.Y."/>
            <person name="Jogler C."/>
        </authorList>
    </citation>
    <scope>NUCLEOTIDE SEQUENCE [LARGE SCALE GENOMIC DNA]</scope>
    <source>
        <strain evidence="2 3">Pan153</strain>
    </source>
</reference>
<dbReference type="RefSeq" id="WP_145454156.1">
    <property type="nucleotide sequence ID" value="NZ_CP036317.1"/>
</dbReference>
<evidence type="ECO:0000313" key="3">
    <source>
        <dbReference type="Proteomes" id="UP000320839"/>
    </source>
</evidence>
<dbReference type="EMBL" id="CP036317">
    <property type="protein sequence ID" value="QDV16219.1"/>
    <property type="molecule type" value="Genomic_DNA"/>
</dbReference>
<evidence type="ECO:0000313" key="2">
    <source>
        <dbReference type="EMBL" id="QDV16219.1"/>
    </source>
</evidence>
<dbReference type="OrthoDB" id="272889at2"/>
<proteinExistence type="predicted"/>
<keyword evidence="1" id="KW-0732">Signal</keyword>